<dbReference type="Pfam" id="PF21360">
    <property type="entry name" value="PylC-like_N"/>
    <property type="match status" value="1"/>
</dbReference>
<dbReference type="AlphaFoldDB" id="A0A694CJI4"/>
<dbReference type="Gene3D" id="3.40.50.20">
    <property type="match status" value="1"/>
</dbReference>
<comment type="caution">
    <text evidence="2">The sequence shown here is derived from an EMBL/GenBank/DDBJ whole genome shotgun (WGS) entry which is preliminary data.</text>
</comment>
<reference evidence="2" key="1">
    <citation type="submission" date="2019-07" db="EMBL/GenBank/DDBJ databases">
        <authorList>
            <consortium name="NARMS: The National Antimicrobial Resistance Monitoring System"/>
        </authorList>
    </citation>
    <scope>NUCLEOTIDE SEQUENCE</scope>
    <source>
        <strain evidence="2">FSIS11922441</strain>
    </source>
</reference>
<dbReference type="Pfam" id="PF15632">
    <property type="entry name" value="ATPgrasp_Ter"/>
    <property type="match status" value="1"/>
</dbReference>
<protein>
    <submittedName>
        <fullName evidence="2">ATP-grasp domain-containing protein</fullName>
    </submittedName>
</protein>
<dbReference type="Gene3D" id="3.30.470.20">
    <property type="entry name" value="ATP-grasp fold, B domain"/>
    <property type="match status" value="1"/>
</dbReference>
<evidence type="ECO:0000259" key="1">
    <source>
        <dbReference type="Pfam" id="PF21360"/>
    </source>
</evidence>
<evidence type="ECO:0000313" key="2">
    <source>
        <dbReference type="EMBL" id="ECC0577215.1"/>
    </source>
</evidence>
<feature type="non-terminal residue" evidence="2">
    <location>
        <position position="1"/>
    </location>
</feature>
<organism evidence="2">
    <name type="scientific">Campylobacter coli</name>
    <dbReference type="NCBI Taxonomy" id="195"/>
    <lineage>
        <taxon>Bacteria</taxon>
        <taxon>Pseudomonadati</taxon>
        <taxon>Campylobacterota</taxon>
        <taxon>Epsilonproteobacteria</taxon>
        <taxon>Campylobacterales</taxon>
        <taxon>Campylobacteraceae</taxon>
        <taxon>Campylobacter</taxon>
    </lineage>
</organism>
<dbReference type="SUPFAM" id="SSF56059">
    <property type="entry name" value="Glutathione synthetase ATP-binding domain-like"/>
    <property type="match status" value="1"/>
</dbReference>
<name>A0A694CJI4_CAMCO</name>
<dbReference type="EMBL" id="AAHZWB010000007">
    <property type="protein sequence ID" value="ECC0577215.1"/>
    <property type="molecule type" value="Genomic_DNA"/>
</dbReference>
<sequence length="313" mass="35838">ILSAGTNAAFHFIRTIKNNFQDKIRVIGVDINEKHTIASSIFLDSFYMAPLSSDEKYYGFILNICKKERIDYLMPILDIDQIMFYKENLDLNEINVKVLGLSKKVACLYADKEKMNVFLAKNHFLVPKSFSLENIKDNEIYFIKPKKGYGSIGADIKLGADIKKINDICNFLIQEICSGPEYTVECFRYQKFISCITRERIQAKSGVCVKAKVCHMDEIEKMVKKIAQIIPECPMFFNVQFMKNRENRFVITDINLRLAGGMSISKTAGWDEASAIAHVLLGSDLDKIESCFGFSHKECFVMRAYCDYITECN</sequence>
<dbReference type="InterPro" id="IPR048764">
    <property type="entry name" value="PylC_N"/>
</dbReference>
<accession>A0A694CJI4</accession>
<feature type="domain" description="PylC N-terminal" evidence="1">
    <location>
        <begin position="1"/>
        <end position="98"/>
    </location>
</feature>
<proteinExistence type="predicted"/>
<gene>
    <name evidence="2" type="ORF">FMR20_03765</name>
</gene>